<dbReference type="EMBL" id="OU963907">
    <property type="protein sequence ID" value="CAH0674516.1"/>
    <property type="molecule type" value="Genomic_DNA"/>
</dbReference>
<evidence type="ECO:0000256" key="1">
    <source>
        <dbReference type="SAM" id="MobiDB-lite"/>
    </source>
</evidence>
<keyword evidence="3" id="KW-1185">Reference proteome</keyword>
<organism evidence="2 3">
    <name type="scientific">Chilo suppressalis</name>
    <name type="common">Asiatic rice borer moth</name>
    <dbReference type="NCBI Taxonomy" id="168631"/>
    <lineage>
        <taxon>Eukaryota</taxon>
        <taxon>Metazoa</taxon>
        <taxon>Ecdysozoa</taxon>
        <taxon>Arthropoda</taxon>
        <taxon>Hexapoda</taxon>
        <taxon>Insecta</taxon>
        <taxon>Pterygota</taxon>
        <taxon>Neoptera</taxon>
        <taxon>Endopterygota</taxon>
        <taxon>Lepidoptera</taxon>
        <taxon>Glossata</taxon>
        <taxon>Ditrysia</taxon>
        <taxon>Pyraloidea</taxon>
        <taxon>Crambidae</taxon>
        <taxon>Crambinae</taxon>
        <taxon>Chilo</taxon>
    </lineage>
</organism>
<sequence length="537" mass="61676">MKKVNAYKNVNRNTTFNDFRNYPINTIASDRVMNQRWLHDETPQVKVIELNSEDSDDHPSDEDDKFDHKGNNMNGNNESLDDSVEFSTKYRNKETTRSDDDIDNELEEVIADFVNSGIYGTDAYPYKYKSKNHHSNFFTVINKPFGSSDSSLDDLGITECTDAEDYRWNTCNTHIRDRLSLDENKSKKSTIWIYSIKNKHLLSEKNTLELVNLPCHESTSSTSHSSENYCEDSDGDAKEIIRVGSPVPATYIPRLNLLSPRLPTVTEVTEPDKSICEETYIKNRIGSHKRINGWFEGEVNPRNGAGSDEKSGDTSVSSHIFLSPRERRSRFKHTNPTKSAPGFESAKASFDDANREKTNHVKIKTEAEINGISDNKVDERNSFISEVIDKNKIFLSGVDINNKPDYEKEFANRRRPRIVIPTKTPREIKNISNPIERLDNNSWIYEENKDMQIDESKEFQLIPIENTVNSQNTELACPEDNAGNRLWARNVSLLKPAEWKEYRAITNSIPSLQLSIDTESKTQTWFCRFITCFKCCK</sequence>
<feature type="region of interest" description="Disordered" evidence="1">
    <location>
        <begin position="300"/>
        <end position="355"/>
    </location>
</feature>
<evidence type="ECO:0008006" key="4">
    <source>
        <dbReference type="Google" id="ProtNLM"/>
    </source>
</evidence>
<protein>
    <recommendedName>
        <fullName evidence="4">Spaetzle domain-containing protein</fullName>
    </recommendedName>
</protein>
<reference evidence="2" key="1">
    <citation type="submission" date="2021-12" db="EMBL/GenBank/DDBJ databases">
        <authorList>
            <person name="King R."/>
        </authorList>
    </citation>
    <scope>NUCLEOTIDE SEQUENCE</scope>
</reference>
<accession>A0ABN8E9Y6</accession>
<feature type="compositionally biased region" description="Acidic residues" evidence="1">
    <location>
        <begin position="51"/>
        <end position="64"/>
    </location>
</feature>
<evidence type="ECO:0000313" key="2">
    <source>
        <dbReference type="EMBL" id="CAH0674516.1"/>
    </source>
</evidence>
<gene>
    <name evidence="2" type="ORF">CHILSU_LOCUS2547</name>
</gene>
<evidence type="ECO:0000313" key="3">
    <source>
        <dbReference type="Proteomes" id="UP001153292"/>
    </source>
</evidence>
<feature type="region of interest" description="Disordered" evidence="1">
    <location>
        <begin position="50"/>
        <end position="85"/>
    </location>
</feature>
<proteinExistence type="predicted"/>
<dbReference type="Proteomes" id="UP001153292">
    <property type="component" value="Chromosome 14"/>
</dbReference>
<name>A0ABN8E9Y6_CHISP</name>